<organism evidence="2 3">
    <name type="scientific">Solidesulfovibrio carbinolicus</name>
    <dbReference type="NCBI Taxonomy" id="296842"/>
    <lineage>
        <taxon>Bacteria</taxon>
        <taxon>Pseudomonadati</taxon>
        <taxon>Thermodesulfobacteriota</taxon>
        <taxon>Desulfovibrionia</taxon>
        <taxon>Desulfovibrionales</taxon>
        <taxon>Desulfovibrionaceae</taxon>
        <taxon>Solidesulfovibrio</taxon>
    </lineage>
</organism>
<dbReference type="RefSeq" id="WP_129356133.1">
    <property type="nucleotide sequence ID" value="NZ_CP026539.1"/>
</dbReference>
<proteinExistence type="predicted"/>
<dbReference type="KEGG" id="dcb:C3Y92_20470"/>
<name>A0A4P6HVU0_9BACT</name>
<dbReference type="OrthoDB" id="5458680at2"/>
<evidence type="ECO:0000259" key="1">
    <source>
        <dbReference type="Pfam" id="PF01973"/>
    </source>
</evidence>
<dbReference type="AlphaFoldDB" id="A0A4P6HVU0"/>
<reference evidence="2 3" key="1">
    <citation type="submission" date="2018-02" db="EMBL/GenBank/DDBJ databases">
        <title>Genome sequence of Desulfovibrio carbinolicus DSM 3852.</title>
        <authorList>
            <person name="Wilbanks E."/>
            <person name="Skennerton C.T."/>
            <person name="Orphan V.J."/>
        </authorList>
    </citation>
    <scope>NUCLEOTIDE SEQUENCE [LARGE SCALE GENOMIC DNA]</scope>
    <source>
        <strain evidence="2 3">DSM 3852</strain>
        <plasmid evidence="3">pdcar1</plasmid>
    </source>
</reference>
<geneLocation type="plasmid" evidence="3">
    <name>pdcar1</name>
</geneLocation>
<dbReference type="Proteomes" id="UP000293296">
    <property type="component" value="Plasmid pDCAR1"/>
</dbReference>
<dbReference type="InterPro" id="IPR002826">
    <property type="entry name" value="MptE-like"/>
</dbReference>
<sequence length="697" mass="77678">MFRTVLADTPLGDDGSLFIFLGAPAAAGIKRKLAFPAVNEAVLQGVTALPVQALLDGVTVVIDAAAYARDKVWIDAVQKQLAMVYCKHVLFPRQSGTIPDVAGARQEEGYLLLQREIQRAENVALYLQSPLCNRLRGLGRGLATAVLLPGPSLNKVAPLLPELREKCLIVCVPRTVAFCLQAGVEPDFVVSLDTAARMQHLVRPSRPLPETYLVALSPGALARPVRRYRGLFLMDSFDTSILPNPYRLRESWLSCAISTLGLAELLGAGVVFLAGGDHSWEDPDSLSTYWNTIPSAPFKGNDTAFRPHDGPAMVRDLEQWAPIDVPEGAHMQAPASGPTPVGLPDLYARFPLRDRNGNMVFTYFHYFAISAELEQVAREMAQVGIRCHLLEERGILSPEVFRPGGRDLLATFPPIDRPAFLARADAAHSRREAVRHAQYARELEATANNVSKQAAYLTLRLLDGEVTEARQHPYVQAIEQASIQRKMPAVRDYAFRVKFDCDYAFYVHQLRSLVIDSREFPPLKDTFYQQRIRQCQERVTPENFEQVRKELFPQEEALAVQTTALACRTWAARLEEGAALCRVYQAAAAGEVVVLWCLPEEKADCFKAVRQAVGAFRPHFATLTMQEELASASKTIEYVYFEHFLLYAHACPHAQVTSRGFAREYGNLLELADRKRLVPMHVLECRFLPGEDKCPRA</sequence>
<dbReference type="EMBL" id="CP026539">
    <property type="protein sequence ID" value="QAZ69648.1"/>
    <property type="molecule type" value="Genomic_DNA"/>
</dbReference>
<evidence type="ECO:0000313" key="3">
    <source>
        <dbReference type="Proteomes" id="UP000293296"/>
    </source>
</evidence>
<dbReference type="Pfam" id="PF01973">
    <property type="entry name" value="MptE-like"/>
    <property type="match status" value="1"/>
</dbReference>
<gene>
    <name evidence="2" type="ORF">C3Y92_20470</name>
</gene>
<evidence type="ECO:0000313" key="2">
    <source>
        <dbReference type="EMBL" id="QAZ69648.1"/>
    </source>
</evidence>
<accession>A0A4P6HVU0</accession>
<keyword evidence="3" id="KW-1185">Reference proteome</keyword>
<protein>
    <recommendedName>
        <fullName evidence="1">6-hydroxymethylpterin diphosphokinase MptE-like domain-containing protein</fullName>
    </recommendedName>
</protein>
<keyword evidence="2" id="KW-0614">Plasmid</keyword>
<feature type="domain" description="6-hydroxymethylpterin diphosphokinase MptE-like" evidence="1">
    <location>
        <begin position="149"/>
        <end position="282"/>
    </location>
</feature>